<comment type="caution">
    <text evidence="1">The sequence shown here is derived from an EMBL/GenBank/DDBJ whole genome shotgun (WGS) entry which is preliminary data.</text>
</comment>
<protein>
    <submittedName>
        <fullName evidence="1">Uncharacterized protein</fullName>
    </submittedName>
</protein>
<proteinExistence type="predicted"/>
<sequence>THTLCGLLAVVARSVPAFSGVEVELCSVEVVLQYFACETCRLGSTLPMRLVVWALQGLGRLVVLC</sequence>
<name>A0A843VJE7_COLES</name>
<evidence type="ECO:0000313" key="1">
    <source>
        <dbReference type="EMBL" id="MQL94527.1"/>
    </source>
</evidence>
<dbReference type="Proteomes" id="UP000652761">
    <property type="component" value="Unassembled WGS sequence"/>
</dbReference>
<accession>A0A843VJE7</accession>
<feature type="non-terminal residue" evidence="1">
    <location>
        <position position="1"/>
    </location>
</feature>
<dbReference type="AlphaFoldDB" id="A0A843VJE7"/>
<reference evidence="1" key="1">
    <citation type="submission" date="2017-07" db="EMBL/GenBank/DDBJ databases">
        <title>Taro Niue Genome Assembly and Annotation.</title>
        <authorList>
            <person name="Atibalentja N."/>
            <person name="Keating K."/>
            <person name="Fields C.J."/>
        </authorList>
    </citation>
    <scope>NUCLEOTIDE SEQUENCE</scope>
    <source>
        <strain evidence="1">Niue_2</strain>
        <tissue evidence="1">Leaf</tissue>
    </source>
</reference>
<organism evidence="1 2">
    <name type="scientific">Colocasia esculenta</name>
    <name type="common">Wild taro</name>
    <name type="synonym">Arum esculentum</name>
    <dbReference type="NCBI Taxonomy" id="4460"/>
    <lineage>
        <taxon>Eukaryota</taxon>
        <taxon>Viridiplantae</taxon>
        <taxon>Streptophyta</taxon>
        <taxon>Embryophyta</taxon>
        <taxon>Tracheophyta</taxon>
        <taxon>Spermatophyta</taxon>
        <taxon>Magnoliopsida</taxon>
        <taxon>Liliopsida</taxon>
        <taxon>Araceae</taxon>
        <taxon>Aroideae</taxon>
        <taxon>Colocasieae</taxon>
        <taxon>Colocasia</taxon>
    </lineage>
</organism>
<evidence type="ECO:0000313" key="2">
    <source>
        <dbReference type="Proteomes" id="UP000652761"/>
    </source>
</evidence>
<keyword evidence="2" id="KW-1185">Reference proteome</keyword>
<gene>
    <name evidence="1" type="ORF">Taro_027177</name>
</gene>
<dbReference type="EMBL" id="NMUH01001686">
    <property type="protein sequence ID" value="MQL94527.1"/>
    <property type="molecule type" value="Genomic_DNA"/>
</dbReference>